<reference evidence="1" key="1">
    <citation type="submission" date="2020-12" db="EMBL/GenBank/DDBJ databases">
        <title>The genome sequence of Inhella sp. 1Y17.</title>
        <authorList>
            <person name="Liu Y."/>
        </authorList>
    </citation>
    <scope>NUCLEOTIDE SEQUENCE</scope>
    <source>
        <strain evidence="1">1Y17</strain>
    </source>
</reference>
<dbReference type="RefSeq" id="WP_198111107.1">
    <property type="nucleotide sequence ID" value="NZ_JAEDAK010000006.1"/>
</dbReference>
<sequence>MKRPSRRLLLLALAALCFLSPLLGLALALQTEPRLPELHSRLGPAELARGRQLLRQLDPRRLPADSVSELRLREADLNTLLAQSGQRAQLQLRRDGARLQASLPWKLGPWPVWLNLELELDSPSWVGGAVWPQPRRLRIGRLPLPPGLSLRLARSVVERRFGTAPWAAVEMVEAVRLDEAAVWLRWRWQPQQAAAALAGLWPQAEQEALRAQHRRWQALVGQLQPPRPSVELAQLLPELAREALARVEGGQAAAAELRALWLQLALRSVGRDPGRLIGDPDTRPSPGLRLAGREDMAQHFLISAWLAAQGAGQLGDALGLAKELSDTQRGGSGFSFNDLAADRAGERIGRLGGRRPLELLRLLAQQPQETAFFPKVADLPEFLSRQRLQQDYGGVDGPGYRALMTEIERRIDALAVHRGLSGGAP</sequence>
<organism evidence="1 2">
    <name type="scientific">Inhella proteolytica</name>
    <dbReference type="NCBI Taxonomy" id="2795029"/>
    <lineage>
        <taxon>Bacteria</taxon>
        <taxon>Pseudomonadati</taxon>
        <taxon>Pseudomonadota</taxon>
        <taxon>Betaproteobacteria</taxon>
        <taxon>Burkholderiales</taxon>
        <taxon>Sphaerotilaceae</taxon>
        <taxon>Inhella</taxon>
    </lineage>
</organism>
<keyword evidence="2" id="KW-1185">Reference proteome</keyword>
<name>A0A931NGM9_9BURK</name>
<dbReference type="Proteomes" id="UP000613266">
    <property type="component" value="Unassembled WGS sequence"/>
</dbReference>
<comment type="caution">
    <text evidence="1">The sequence shown here is derived from an EMBL/GenBank/DDBJ whole genome shotgun (WGS) entry which is preliminary data.</text>
</comment>
<accession>A0A931NGM9</accession>
<gene>
    <name evidence="1" type="ORF">I7X39_10540</name>
</gene>
<dbReference type="EMBL" id="JAEDAK010000006">
    <property type="protein sequence ID" value="MBH9577336.1"/>
    <property type="molecule type" value="Genomic_DNA"/>
</dbReference>
<proteinExistence type="predicted"/>
<evidence type="ECO:0000313" key="1">
    <source>
        <dbReference type="EMBL" id="MBH9577336.1"/>
    </source>
</evidence>
<dbReference type="AlphaFoldDB" id="A0A931NGM9"/>
<evidence type="ECO:0000313" key="2">
    <source>
        <dbReference type="Proteomes" id="UP000613266"/>
    </source>
</evidence>
<protein>
    <submittedName>
        <fullName evidence="1">Uncharacterized protein</fullName>
    </submittedName>
</protein>